<dbReference type="InterPro" id="IPR011989">
    <property type="entry name" value="ARM-like"/>
</dbReference>
<evidence type="ECO:0000313" key="3">
    <source>
        <dbReference type="Proteomes" id="UP001207654"/>
    </source>
</evidence>
<feature type="domain" description="NACHT" evidence="1">
    <location>
        <begin position="320"/>
        <end position="466"/>
    </location>
</feature>
<dbReference type="InterPro" id="IPR007111">
    <property type="entry name" value="NACHT_NTPase"/>
</dbReference>
<name>A0ABT4ANW5_9BACT</name>
<dbReference type="CDD" id="cd00267">
    <property type="entry name" value="ABC_ATPase"/>
    <property type="match status" value="1"/>
</dbReference>
<dbReference type="RefSeq" id="WP_267541915.1">
    <property type="nucleotide sequence ID" value="NZ_JAPNKA010000001.1"/>
</dbReference>
<sequence length="1344" mass="148376">MGKRPARDRRNTTGGMGGAGGYRFQVRAIAYAAAHVLAGEPLQWIEAAGVDVPVETSAETGGPGDDFQVRLREGTTVEVQCKSGLRQDSKFQSTLVQLVRGLLFDPALHAVLMMDSGASEALRKHLRDDLNRLRQGRKDRLHEPTRKMLRLLQAIPGFDMKALDRLHVELLEAPEKVALALLKRVVSTGREKDAWNALCNEALELTRSGGRRTEHSWRKFLASQRIPLTAVAAEAETVERQYRDWLIRDTRTLFIPGLGRELPITAAWLRLQAREVQTLAPATPETLADQVETYRQWARGEGPDSKKTIDTELLTELGSRLVVSGGPGAGKSTLLRYVAHRKAFEGRLVARVQLKLVALRLQRGDTFEQALSCVAGDGSGVPAHRCEELLANPELLLADGLDECGADASSMGEALKKWSHGHQGTTVIVTTRPVGYEAARFADWTHLELLPLQREDVSEYARQLFQLALPSGEDVEAALQRLEHALENHQAGSVAARNPLLLGFLASLVSQERLPGTRRVGLYQEIVSLAEQRIPREGSTEPFPELPVARHVLEQAAWALQETPVMGSDELKRRLGAELARRLQVDELRGEILAGQALEFWERQRLIERLRAGTAEVHVFVHASFGEFAAARHLLRLAPKSRGKLVASLRRSPQWYEVLMLAAGLQPEAIVPDLLALDVPDDVTSYEAILAAEALNESEAPSPGLISQTLEKLGPRLTSSVPLLVFEAAEALRPLARRFPEIIGLLALEWSGSDNFSLRLSAHFLLLECGPPWAEPSRVRGMLREIAQLSEEEWERESWGGSRLSGQRARGRIELPHQFVDRSLVLLSEQPPQPEHDELIMQVYRQARGTLSVSLDLYYKLDRKRFEEVFLWAARSMAEVVVESAHPKQKAKPTPKEWELLEWILRITPESTLPPQATVAPSHAVALGRLFGGLDFLDGMSFPDMISFFERHGASEQKDLIGRAMMVALGIDPQQLRREAMALLACARGAASFNSQAMEALGVVTALPRLPITPDWKKAAKLNLPADTLVHALSHPSWAVSTSAAQLLEHGAGGQEALKLLEQRVQTLRKREDEHLVLNVVGLAPLLWKEQQAAALLLPLLEPPVSFVNAPLYEVLPALYGRTRSEEIIGCLIRGVEAKDSRIACKAAEAVLEVAGVLPASAIEALARSAERWAWGEPECDQHPDVVVEGRVCSLCHRVLPHPKVPLLQVLLSKEGLTFENGLQLIQSPDAEVQAIAAAALVSRPTAEHLAQVIHKVVEHQLPPFVLENVLAVEAEALREVQGALRELLQLPWDTLRERMVEALATAGWVSRDEALSRAKAALKDPALGVRNQAVMTIRYIMAQ</sequence>
<comment type="caution">
    <text evidence="2">The sequence shown here is derived from an EMBL/GenBank/DDBJ whole genome shotgun (WGS) entry which is preliminary data.</text>
</comment>
<keyword evidence="3" id="KW-1185">Reference proteome</keyword>
<organism evidence="2 3">
    <name type="scientific">Archangium lansingense</name>
    <dbReference type="NCBI Taxonomy" id="2995310"/>
    <lineage>
        <taxon>Bacteria</taxon>
        <taxon>Pseudomonadati</taxon>
        <taxon>Myxococcota</taxon>
        <taxon>Myxococcia</taxon>
        <taxon>Myxococcales</taxon>
        <taxon>Cystobacterineae</taxon>
        <taxon>Archangiaceae</taxon>
        <taxon>Archangium</taxon>
    </lineage>
</organism>
<dbReference type="InterPro" id="IPR016024">
    <property type="entry name" value="ARM-type_fold"/>
</dbReference>
<dbReference type="Gene3D" id="1.25.10.10">
    <property type="entry name" value="Leucine-rich Repeat Variant"/>
    <property type="match status" value="1"/>
</dbReference>
<dbReference type="InterPro" id="IPR027417">
    <property type="entry name" value="P-loop_NTPase"/>
</dbReference>
<dbReference type="SUPFAM" id="SSF52540">
    <property type="entry name" value="P-loop containing nucleoside triphosphate hydrolases"/>
    <property type="match status" value="1"/>
</dbReference>
<protein>
    <submittedName>
        <fullName evidence="2">NACHT domain-containing protein</fullName>
    </submittedName>
</protein>
<proteinExistence type="predicted"/>
<dbReference type="Gene3D" id="3.40.50.300">
    <property type="entry name" value="P-loop containing nucleotide triphosphate hydrolases"/>
    <property type="match status" value="1"/>
</dbReference>
<reference evidence="2 3" key="1">
    <citation type="submission" date="2022-11" db="EMBL/GenBank/DDBJ databases">
        <title>Minimal conservation of predation-associated metabolite biosynthetic gene clusters underscores biosynthetic potential of Myxococcota including descriptions for ten novel species: Archangium lansinium sp. nov., Myxococcus landrumus sp. nov., Nannocystis bai.</title>
        <authorList>
            <person name="Ahearne A."/>
            <person name="Stevens C."/>
            <person name="Phillips K."/>
        </authorList>
    </citation>
    <scope>NUCLEOTIDE SEQUENCE [LARGE SCALE GENOMIC DNA]</scope>
    <source>
        <strain evidence="2 3">MIWBW</strain>
    </source>
</reference>
<evidence type="ECO:0000313" key="2">
    <source>
        <dbReference type="EMBL" id="MCY1083384.1"/>
    </source>
</evidence>
<gene>
    <name evidence="2" type="ORF">OV287_54005</name>
</gene>
<dbReference type="Proteomes" id="UP001207654">
    <property type="component" value="Unassembled WGS sequence"/>
</dbReference>
<evidence type="ECO:0000259" key="1">
    <source>
        <dbReference type="Pfam" id="PF05729"/>
    </source>
</evidence>
<dbReference type="SUPFAM" id="SSF48371">
    <property type="entry name" value="ARM repeat"/>
    <property type="match status" value="1"/>
</dbReference>
<dbReference type="EMBL" id="JAPNKA010000001">
    <property type="protein sequence ID" value="MCY1083384.1"/>
    <property type="molecule type" value="Genomic_DNA"/>
</dbReference>
<dbReference type="Pfam" id="PF05729">
    <property type="entry name" value="NACHT"/>
    <property type="match status" value="1"/>
</dbReference>
<accession>A0ABT4ANW5</accession>